<evidence type="ECO:0000259" key="2">
    <source>
        <dbReference type="Pfam" id="PF00407"/>
    </source>
</evidence>
<evidence type="ECO:0000313" key="3">
    <source>
        <dbReference type="EMBL" id="KAF3327909.1"/>
    </source>
</evidence>
<dbReference type="GO" id="GO:0006952">
    <property type="term" value="P:defense response"/>
    <property type="evidence" value="ECO:0007669"/>
    <property type="project" value="InterPro"/>
</dbReference>
<dbReference type="FunFam" id="3.30.530.20:FF:000007">
    <property type="entry name" value="Major pollen allergen Bet v 1-A"/>
    <property type="match status" value="1"/>
</dbReference>
<dbReference type="InterPro" id="IPR050279">
    <property type="entry name" value="Plant_def-hormone_signal"/>
</dbReference>
<feature type="domain" description="Bet v I/Major latex protein" evidence="2">
    <location>
        <begin position="2"/>
        <end position="151"/>
    </location>
</feature>
<protein>
    <submittedName>
        <fullName evidence="3">Pathogenesis-related protein 1</fullName>
    </submittedName>
</protein>
<dbReference type="GO" id="GO:0004864">
    <property type="term" value="F:protein phosphatase inhibitor activity"/>
    <property type="evidence" value="ECO:0007669"/>
    <property type="project" value="InterPro"/>
</dbReference>
<sequence length="157" mass="16594">MSSTWTLEIETAVSCPRLFKASVVDWHNLAPKICSDKIVSAVPVEGTGGVGSIRQFNFAPGGPFPLIKERLDSLDVEKCEAKSTLVEGGGLGTQVECASTHIKVEPKAKGSVVKVTGTYKPLPGVKVAEESEKAKAAFSEVIKGCEAFLVANPDAYN</sequence>
<dbReference type="Proteomes" id="UP000623129">
    <property type="component" value="Unassembled WGS sequence"/>
</dbReference>
<name>A0A833QRJ9_9POAL</name>
<dbReference type="EMBL" id="SWLB01000016">
    <property type="protein sequence ID" value="KAF3327909.1"/>
    <property type="molecule type" value="Genomic_DNA"/>
</dbReference>
<organism evidence="3 4">
    <name type="scientific">Carex littledalei</name>
    <dbReference type="NCBI Taxonomy" id="544730"/>
    <lineage>
        <taxon>Eukaryota</taxon>
        <taxon>Viridiplantae</taxon>
        <taxon>Streptophyta</taxon>
        <taxon>Embryophyta</taxon>
        <taxon>Tracheophyta</taxon>
        <taxon>Spermatophyta</taxon>
        <taxon>Magnoliopsida</taxon>
        <taxon>Liliopsida</taxon>
        <taxon>Poales</taxon>
        <taxon>Cyperaceae</taxon>
        <taxon>Cyperoideae</taxon>
        <taxon>Cariceae</taxon>
        <taxon>Carex</taxon>
        <taxon>Carex subgen. Euthyceras</taxon>
    </lineage>
</organism>
<dbReference type="PRINTS" id="PR00634">
    <property type="entry name" value="BETALLERGEN"/>
</dbReference>
<evidence type="ECO:0000313" key="4">
    <source>
        <dbReference type="Proteomes" id="UP000623129"/>
    </source>
</evidence>
<dbReference type="PANTHER" id="PTHR31213">
    <property type="entry name" value="OS08G0374000 PROTEIN-RELATED"/>
    <property type="match status" value="1"/>
</dbReference>
<comment type="caution">
    <text evidence="3">The sequence shown here is derived from an EMBL/GenBank/DDBJ whole genome shotgun (WGS) entry which is preliminary data.</text>
</comment>
<dbReference type="GO" id="GO:0038023">
    <property type="term" value="F:signaling receptor activity"/>
    <property type="evidence" value="ECO:0007669"/>
    <property type="project" value="InterPro"/>
</dbReference>
<dbReference type="GO" id="GO:0005737">
    <property type="term" value="C:cytoplasm"/>
    <property type="evidence" value="ECO:0007669"/>
    <property type="project" value="TreeGrafter"/>
</dbReference>
<accession>A0A833QRJ9</accession>
<comment type="similarity">
    <text evidence="1">Belongs to the BetVI family.</text>
</comment>
<dbReference type="Gene3D" id="3.30.530.20">
    <property type="match status" value="1"/>
</dbReference>
<evidence type="ECO:0000256" key="1">
    <source>
        <dbReference type="ARBA" id="ARBA00009744"/>
    </source>
</evidence>
<dbReference type="OrthoDB" id="1500546at2759"/>
<dbReference type="GO" id="GO:0010427">
    <property type="term" value="F:abscisic acid binding"/>
    <property type="evidence" value="ECO:0007669"/>
    <property type="project" value="InterPro"/>
</dbReference>
<dbReference type="InterPro" id="IPR023393">
    <property type="entry name" value="START-like_dom_sf"/>
</dbReference>
<dbReference type="CDD" id="cd07816">
    <property type="entry name" value="Bet_v1-like"/>
    <property type="match status" value="1"/>
</dbReference>
<reference evidence="3" key="1">
    <citation type="submission" date="2020-01" db="EMBL/GenBank/DDBJ databases">
        <title>Genome sequence of Kobresia littledalei, the first chromosome-level genome in the family Cyperaceae.</title>
        <authorList>
            <person name="Qu G."/>
        </authorList>
    </citation>
    <scope>NUCLEOTIDE SEQUENCE</scope>
    <source>
        <strain evidence="3">C.B.Clarke</strain>
        <tissue evidence="3">Leaf</tissue>
    </source>
</reference>
<dbReference type="AlphaFoldDB" id="A0A833QRJ9"/>
<dbReference type="PANTHER" id="PTHR31213:SF201">
    <property type="entry name" value="OS03G0300400 PROTEIN"/>
    <property type="match status" value="1"/>
</dbReference>
<dbReference type="GO" id="GO:0005634">
    <property type="term" value="C:nucleus"/>
    <property type="evidence" value="ECO:0007669"/>
    <property type="project" value="TreeGrafter"/>
</dbReference>
<dbReference type="GO" id="GO:0009738">
    <property type="term" value="P:abscisic acid-activated signaling pathway"/>
    <property type="evidence" value="ECO:0007669"/>
    <property type="project" value="InterPro"/>
</dbReference>
<keyword evidence="4" id="KW-1185">Reference proteome</keyword>
<dbReference type="InterPro" id="IPR024949">
    <property type="entry name" value="Bet_v_I_allergen"/>
</dbReference>
<gene>
    <name evidence="3" type="ORF">FCM35_KLT06515</name>
</gene>
<dbReference type="Pfam" id="PF00407">
    <property type="entry name" value="Bet_v_1"/>
    <property type="match status" value="1"/>
</dbReference>
<dbReference type="SUPFAM" id="SSF55961">
    <property type="entry name" value="Bet v1-like"/>
    <property type="match status" value="1"/>
</dbReference>
<proteinExistence type="inferred from homology"/>
<dbReference type="InterPro" id="IPR000916">
    <property type="entry name" value="Bet_v_I/MLP"/>
</dbReference>